<proteinExistence type="predicted"/>
<sequence>MKTGEPKHSTERTMFFEDDQENLYKLVQDKATTGKQGLGIKDRPKKIAGVHFQGKKTSFSDSEAEDSDDVGPPPKRMRCNALETEKADEPKLKLKKLCKRLLRQVPGDSLKLKRLKVLIDEQSSSVFSDFSSKKDAIAYLKRKLEGSSKFSVEGKRSSQLVETLTCLMALIRLKIPPDGWPLEVIASILGDLARVAANVSHSLGLTTVD</sequence>
<evidence type="ECO:0000256" key="2">
    <source>
        <dbReference type="ARBA" id="ARBA00023242"/>
    </source>
</evidence>
<evidence type="ECO:0000313" key="6">
    <source>
        <dbReference type="Proteomes" id="UP001396334"/>
    </source>
</evidence>
<evidence type="ECO:0000256" key="1">
    <source>
        <dbReference type="ARBA" id="ARBA00004123"/>
    </source>
</evidence>
<dbReference type="PANTHER" id="PTHR23149:SF9">
    <property type="entry name" value="G PATCH DOMAIN-CONTAINING PROTEIN 4"/>
    <property type="match status" value="1"/>
</dbReference>
<evidence type="ECO:0000256" key="3">
    <source>
        <dbReference type="SAM" id="MobiDB-lite"/>
    </source>
</evidence>
<dbReference type="PANTHER" id="PTHR23149">
    <property type="entry name" value="G PATCH DOMAIN CONTAINING PROTEIN"/>
    <property type="match status" value="1"/>
</dbReference>
<gene>
    <name evidence="5" type="ORF">V6N11_035535</name>
</gene>
<name>A0ABR2R0U5_9ROSI</name>
<organism evidence="5 6">
    <name type="scientific">Hibiscus sabdariffa</name>
    <name type="common">roselle</name>
    <dbReference type="NCBI Taxonomy" id="183260"/>
    <lineage>
        <taxon>Eukaryota</taxon>
        <taxon>Viridiplantae</taxon>
        <taxon>Streptophyta</taxon>
        <taxon>Embryophyta</taxon>
        <taxon>Tracheophyta</taxon>
        <taxon>Spermatophyta</taxon>
        <taxon>Magnoliopsida</taxon>
        <taxon>eudicotyledons</taxon>
        <taxon>Gunneridae</taxon>
        <taxon>Pentapetalae</taxon>
        <taxon>rosids</taxon>
        <taxon>malvids</taxon>
        <taxon>Malvales</taxon>
        <taxon>Malvaceae</taxon>
        <taxon>Malvoideae</taxon>
        <taxon>Hibiscus</taxon>
    </lineage>
</organism>
<keyword evidence="6" id="KW-1185">Reference proteome</keyword>
<comment type="caution">
    <text evidence="5">The sequence shown here is derived from an EMBL/GenBank/DDBJ whole genome shotgun (WGS) entry which is preliminary data.</text>
</comment>
<accession>A0ABR2R0U5</accession>
<reference evidence="5 6" key="1">
    <citation type="journal article" date="2024" name="G3 (Bethesda)">
        <title>Genome assembly of Hibiscus sabdariffa L. provides insights into metabolisms of medicinal natural products.</title>
        <authorList>
            <person name="Kim T."/>
        </authorList>
    </citation>
    <scope>NUCLEOTIDE SEQUENCE [LARGE SCALE GENOMIC DNA]</scope>
    <source>
        <strain evidence="5">TK-2024</strain>
        <tissue evidence="5">Old leaves</tissue>
    </source>
</reference>
<dbReference type="Proteomes" id="UP001396334">
    <property type="component" value="Unassembled WGS sequence"/>
</dbReference>
<feature type="region of interest" description="Disordered" evidence="3">
    <location>
        <begin position="35"/>
        <end position="75"/>
    </location>
</feature>
<dbReference type="InterPro" id="IPR050656">
    <property type="entry name" value="PINX1"/>
</dbReference>
<comment type="subcellular location">
    <subcellularLocation>
        <location evidence="1">Nucleus</location>
    </subcellularLocation>
</comment>
<evidence type="ECO:0000259" key="4">
    <source>
        <dbReference type="Pfam" id="PF25879"/>
    </source>
</evidence>
<keyword evidence="2" id="KW-0539">Nucleus</keyword>
<evidence type="ECO:0000313" key="5">
    <source>
        <dbReference type="EMBL" id="KAK9006499.1"/>
    </source>
</evidence>
<dbReference type="InterPro" id="IPR058719">
    <property type="entry name" value="WHD_LYAR"/>
</dbReference>
<dbReference type="EMBL" id="JBBPBN010000029">
    <property type="protein sequence ID" value="KAK9006499.1"/>
    <property type="molecule type" value="Genomic_DNA"/>
</dbReference>
<feature type="domain" description="Cell growth-regulating nucleolar protein-like winged helix" evidence="4">
    <location>
        <begin position="89"/>
        <end position="156"/>
    </location>
</feature>
<protein>
    <recommendedName>
        <fullName evidence="4">Cell growth-regulating nucleolar protein-like winged helix domain-containing protein</fullName>
    </recommendedName>
</protein>
<dbReference type="Pfam" id="PF25879">
    <property type="entry name" value="WHD_LYAR"/>
    <property type="match status" value="1"/>
</dbReference>